<reference evidence="2" key="1">
    <citation type="submission" date="2021-02" db="EMBL/GenBank/DDBJ databases">
        <authorList>
            <person name="Syme A R."/>
            <person name="Syme A R."/>
            <person name="Moolhuijzen P."/>
        </authorList>
    </citation>
    <scope>NUCLEOTIDE SEQUENCE</scope>
    <source>
        <strain evidence="2">W1-1</strain>
    </source>
</reference>
<protein>
    <submittedName>
        <fullName evidence="2">Uncharacterized protein</fullName>
    </submittedName>
</protein>
<name>A0A6S6W8T3_9PLEO</name>
<accession>A0A6S6W8T3</accession>
<evidence type="ECO:0000313" key="2">
    <source>
        <dbReference type="EMBL" id="CAE7194395.1"/>
    </source>
</evidence>
<feature type="compositionally biased region" description="Basic and acidic residues" evidence="1">
    <location>
        <begin position="118"/>
        <end position="127"/>
    </location>
</feature>
<proteinExistence type="predicted"/>
<dbReference type="AlphaFoldDB" id="A0A6S6W8T3"/>
<organism evidence="2 3">
    <name type="scientific">Pyrenophora teres f. teres</name>
    <dbReference type="NCBI Taxonomy" id="97479"/>
    <lineage>
        <taxon>Eukaryota</taxon>
        <taxon>Fungi</taxon>
        <taxon>Dikarya</taxon>
        <taxon>Ascomycota</taxon>
        <taxon>Pezizomycotina</taxon>
        <taxon>Dothideomycetes</taxon>
        <taxon>Pleosporomycetidae</taxon>
        <taxon>Pleosporales</taxon>
        <taxon>Pleosporineae</taxon>
        <taxon>Pleosporaceae</taxon>
        <taxon>Pyrenophora</taxon>
    </lineage>
</organism>
<evidence type="ECO:0000256" key="1">
    <source>
        <dbReference type="SAM" id="MobiDB-lite"/>
    </source>
</evidence>
<dbReference type="EMBL" id="HG992983">
    <property type="protein sequence ID" value="CAE7194395.1"/>
    <property type="molecule type" value="Genomic_DNA"/>
</dbReference>
<sequence>MRSITDTNVLSHMLSQPPPGIDPDVHAKICALFSQPEPNNATYRGPQDTVVPTLKNTSAQLGEVDLTQNASSMIPPTAPSQEETSCPPTTPPQPSSPTHLAPHPPMQPMIIARFDYPSESHSKETRHSAPTSAPARATWAPPLEPPSVSSLITKAIDTTSGYITSYIESFSQPAIIEYAPWEIAQRSNIQIQAQVSDSASVEGSEAERSGTMKPEKMVKVMAVVSGGQKQRLVAITAKPKRIKEILRAAGYKLTEDIYEEQIHEAMKRLRG</sequence>
<feature type="region of interest" description="Disordered" evidence="1">
    <location>
        <begin position="118"/>
        <end position="144"/>
    </location>
</feature>
<evidence type="ECO:0000313" key="3">
    <source>
        <dbReference type="Proteomes" id="UP000472372"/>
    </source>
</evidence>
<gene>
    <name evidence="2" type="ORF">PTTW11_07944</name>
</gene>
<dbReference type="Proteomes" id="UP000472372">
    <property type="component" value="Chromosome 7"/>
</dbReference>
<feature type="region of interest" description="Disordered" evidence="1">
    <location>
        <begin position="70"/>
        <end position="106"/>
    </location>
</feature>